<reference evidence="2" key="1">
    <citation type="submission" date="2023-01" db="EMBL/GenBank/DDBJ databases">
        <title>Genome assembly of the deep-sea coral Lophelia pertusa.</title>
        <authorList>
            <person name="Herrera S."/>
            <person name="Cordes E."/>
        </authorList>
    </citation>
    <scope>NUCLEOTIDE SEQUENCE</scope>
    <source>
        <strain evidence="2">USNM1676648</strain>
        <tissue evidence="2">Polyp</tissue>
    </source>
</reference>
<dbReference type="Proteomes" id="UP001163046">
    <property type="component" value="Unassembled WGS sequence"/>
</dbReference>
<gene>
    <name evidence="2" type="ORF">OS493_039972</name>
</gene>
<comment type="caution">
    <text evidence="2">The sequence shown here is derived from an EMBL/GenBank/DDBJ whole genome shotgun (WGS) entry which is preliminary data.</text>
</comment>
<proteinExistence type="predicted"/>
<dbReference type="OrthoDB" id="10057795at2759"/>
<dbReference type="AlphaFoldDB" id="A0A9W9YH14"/>
<feature type="compositionally biased region" description="Basic and acidic residues" evidence="1">
    <location>
        <begin position="132"/>
        <end position="147"/>
    </location>
</feature>
<name>A0A9W9YH14_9CNID</name>
<evidence type="ECO:0000256" key="1">
    <source>
        <dbReference type="SAM" id="MobiDB-lite"/>
    </source>
</evidence>
<dbReference type="EMBL" id="MU827569">
    <property type="protein sequence ID" value="KAJ7347167.1"/>
    <property type="molecule type" value="Genomic_DNA"/>
</dbReference>
<accession>A0A9W9YH14</accession>
<sequence length="147" mass="16684">MVLILSRFLSTLVNEGAQRGFVGSSVEPAVKHESKCNVCKMYPIVGFRDSVDGSNPVKTSKPRDKEDEEVAREQPVMARPVMDDEHRLIRHYAKRALQGEINNIHYLQRQNQKEHSVIPVEGPGQRGPMLRQQRERLEAREEVLGGA</sequence>
<protein>
    <submittedName>
        <fullName evidence="2">Uncharacterized protein</fullName>
    </submittedName>
</protein>
<feature type="region of interest" description="Disordered" evidence="1">
    <location>
        <begin position="48"/>
        <end position="82"/>
    </location>
</feature>
<organism evidence="2 3">
    <name type="scientific">Desmophyllum pertusum</name>
    <dbReference type="NCBI Taxonomy" id="174260"/>
    <lineage>
        <taxon>Eukaryota</taxon>
        <taxon>Metazoa</taxon>
        <taxon>Cnidaria</taxon>
        <taxon>Anthozoa</taxon>
        <taxon>Hexacorallia</taxon>
        <taxon>Scleractinia</taxon>
        <taxon>Caryophylliina</taxon>
        <taxon>Caryophylliidae</taxon>
        <taxon>Desmophyllum</taxon>
    </lineage>
</organism>
<keyword evidence="3" id="KW-1185">Reference proteome</keyword>
<evidence type="ECO:0000313" key="3">
    <source>
        <dbReference type="Proteomes" id="UP001163046"/>
    </source>
</evidence>
<feature type="region of interest" description="Disordered" evidence="1">
    <location>
        <begin position="112"/>
        <end position="147"/>
    </location>
</feature>
<evidence type="ECO:0000313" key="2">
    <source>
        <dbReference type="EMBL" id="KAJ7347167.1"/>
    </source>
</evidence>